<name>A0A9D4AH47_9ROSI</name>
<accession>A0A9D4AH47</accession>
<dbReference type="AlphaFoldDB" id="A0A9D4AH47"/>
<evidence type="ECO:0000256" key="1">
    <source>
        <dbReference type="ARBA" id="ARBA00022801"/>
    </source>
</evidence>
<dbReference type="SUPFAM" id="SSF52266">
    <property type="entry name" value="SGNH hydrolase"/>
    <property type="match status" value="1"/>
</dbReference>
<comment type="caution">
    <text evidence="4">The sequence shown here is derived from an EMBL/GenBank/DDBJ whole genome shotgun (WGS) entry which is preliminary data.</text>
</comment>
<dbReference type="InterPro" id="IPR052940">
    <property type="entry name" value="Carb_Esterase_6"/>
</dbReference>
<dbReference type="OrthoDB" id="42638at2759"/>
<proteinExistence type="predicted"/>
<dbReference type="PANTHER" id="PTHR31988">
    <property type="entry name" value="ESTERASE, PUTATIVE (DUF303)-RELATED"/>
    <property type="match status" value="1"/>
</dbReference>
<dbReference type="InterPro" id="IPR036514">
    <property type="entry name" value="SGNH_hydro_sf"/>
</dbReference>
<feature type="domain" description="Sialate O-acetylesterase" evidence="3">
    <location>
        <begin position="59"/>
        <end position="289"/>
    </location>
</feature>
<evidence type="ECO:0000313" key="5">
    <source>
        <dbReference type="Proteomes" id="UP000828251"/>
    </source>
</evidence>
<feature type="region of interest" description="Disordered" evidence="2">
    <location>
        <begin position="1"/>
        <end position="43"/>
    </location>
</feature>
<keyword evidence="1" id="KW-0378">Hydrolase</keyword>
<sequence length="308" mass="33887">MLAQRTNFTSPSPFLASNSQPNQVLKDNQNQTQQIPESVDMEETKIPVTEQNQFPQTPKHIFILSGQSNMAGRGGVHHHHWDGVVPLDSQPHASIIRLSANLHWEPAREPLHHDIDVRKACGVGPGMSFANAVKDHLGGGGECLGLVPCAVGGTAIKEWERGQHLYDNMLKRSKESVEKTKGEIKALLWYQGESDTPSYHTAEAYKENMERLIHNVREDLGLPSLPIIQVAIASGDERYMEKVREAQLAIDLPNIICVDAKGLALKEDNLHLTTEAQVKLGHMLADAFLTHFNAPPSQSSPCSAPKTG</sequence>
<keyword evidence="5" id="KW-1185">Reference proteome</keyword>
<gene>
    <name evidence="4" type="ORF">J1N35_003508</name>
</gene>
<feature type="compositionally biased region" description="Polar residues" evidence="2">
    <location>
        <begin position="1"/>
        <end position="36"/>
    </location>
</feature>
<organism evidence="4 5">
    <name type="scientific">Gossypium stocksii</name>
    <dbReference type="NCBI Taxonomy" id="47602"/>
    <lineage>
        <taxon>Eukaryota</taxon>
        <taxon>Viridiplantae</taxon>
        <taxon>Streptophyta</taxon>
        <taxon>Embryophyta</taxon>
        <taxon>Tracheophyta</taxon>
        <taxon>Spermatophyta</taxon>
        <taxon>Magnoliopsida</taxon>
        <taxon>eudicotyledons</taxon>
        <taxon>Gunneridae</taxon>
        <taxon>Pentapetalae</taxon>
        <taxon>rosids</taxon>
        <taxon>malvids</taxon>
        <taxon>Malvales</taxon>
        <taxon>Malvaceae</taxon>
        <taxon>Malvoideae</taxon>
        <taxon>Gossypium</taxon>
    </lineage>
</organism>
<dbReference type="InterPro" id="IPR005181">
    <property type="entry name" value="SASA"/>
</dbReference>
<protein>
    <recommendedName>
        <fullName evidence="3">Sialate O-acetylesterase domain-containing protein</fullName>
    </recommendedName>
</protein>
<dbReference type="Gene3D" id="3.40.50.1110">
    <property type="entry name" value="SGNH hydrolase"/>
    <property type="match status" value="1"/>
</dbReference>
<dbReference type="PANTHER" id="PTHR31988:SF19">
    <property type="entry name" value="9-O-ACETYL-N-ACETYLNEURAMINIC ACID DEACETYLASE-RELATED"/>
    <property type="match status" value="1"/>
</dbReference>
<dbReference type="GO" id="GO:0016787">
    <property type="term" value="F:hydrolase activity"/>
    <property type="evidence" value="ECO:0007669"/>
    <property type="project" value="UniProtKB-KW"/>
</dbReference>
<dbReference type="Proteomes" id="UP000828251">
    <property type="component" value="Unassembled WGS sequence"/>
</dbReference>
<dbReference type="EMBL" id="JAIQCV010000002">
    <property type="protein sequence ID" value="KAH1120348.1"/>
    <property type="molecule type" value="Genomic_DNA"/>
</dbReference>
<evidence type="ECO:0000259" key="3">
    <source>
        <dbReference type="Pfam" id="PF03629"/>
    </source>
</evidence>
<dbReference type="Pfam" id="PF03629">
    <property type="entry name" value="SASA"/>
    <property type="match status" value="1"/>
</dbReference>
<evidence type="ECO:0000313" key="4">
    <source>
        <dbReference type="EMBL" id="KAH1120348.1"/>
    </source>
</evidence>
<evidence type="ECO:0000256" key="2">
    <source>
        <dbReference type="SAM" id="MobiDB-lite"/>
    </source>
</evidence>
<reference evidence="4 5" key="1">
    <citation type="journal article" date="2021" name="Plant Biotechnol. J.">
        <title>Multi-omics assisted identification of the key and species-specific regulatory components of drought-tolerant mechanisms in Gossypium stocksii.</title>
        <authorList>
            <person name="Yu D."/>
            <person name="Ke L."/>
            <person name="Zhang D."/>
            <person name="Wu Y."/>
            <person name="Sun Y."/>
            <person name="Mei J."/>
            <person name="Sun J."/>
            <person name="Sun Y."/>
        </authorList>
    </citation>
    <scope>NUCLEOTIDE SEQUENCE [LARGE SCALE GENOMIC DNA]</scope>
    <source>
        <strain evidence="5">cv. E1</strain>
        <tissue evidence="4">Leaf</tissue>
    </source>
</reference>